<evidence type="ECO:0000313" key="2">
    <source>
        <dbReference type="Proteomes" id="UP000814140"/>
    </source>
</evidence>
<accession>A0ACB8SDR1</accession>
<dbReference type="EMBL" id="MU277368">
    <property type="protein sequence ID" value="KAI0054669.1"/>
    <property type="molecule type" value="Genomic_DNA"/>
</dbReference>
<gene>
    <name evidence="1" type="ORF">BV25DRAFT_1922482</name>
</gene>
<sequence length="936" mass="103917">MFEPEGETMKPLSPYDGLGNRTPPVPAHLLGVIQASWLMTDIQQGEPLSLYPYALEEPSRGVRGKTVYVGRVRNALFRGDAPPEVNNSLVYGDVWIKTGSPVSISIFSCRGDVKLWINWPGNGDTHRVAHPLLPQRRLWFSFTNASWINVSGLPSNRSHWRRSPESIAWMQQRGRLHPSGEAMEASVEDLVALGYHSSSQRRAFIKEMKNQNTETSQATALKRRKLEGGAEQVQIQSSQPHSNLSLVAFESPTSSSAPLDDRASPPAVDAEEYHIRLDDEPSASGQRHHAVGDGHPLVTVTESSSTLSIPASKLRTIGRFWNERATISAGRQWPEYAESVTWRNELTTVLPYVGIPFKTPDPDVDAVRQMASGWDATQGDHNHATPVIFLQWDESKLAEIQSQISDALSNNITVVVEGWTFEGPPIRYDEEGFTKLRGSLLAPIQYHCATARFRDNSDEPEPGLSNLSNRFYRSDKPNLSGLFSQLGISDSSDSCSDLSDLTDSDEGSDVSEGDFELEDDGLPEDTSGGLIGDTVGNFLRLSKYPKFCGNLMDSPQVDGRGPPFVEAISDDVWAWLVTSREGYERAGLRLQAEVDIEATRLVQAANGKKKKKKKGSATELTNEILQQARENVMEKAREAERDPEVGAAGPRMVPVDAFQYRHWDLMTTAGYYTWHHHDANGLCTWAAVRDGCKFWALVRFRPSSVASRKDVASMIKLFETMTSGERSQVVATEDFEAFVVVLEPGSTIIMPPGAWHEVYTPINTIISGGHFLQYNTFHLTQWSRLFDASNAEATNADHVGMRRTIARMTLALKYLTRPLKMRPFLALAAMVLNEAKYVALDPDSEPPGARYEDDVEMVMAFRIIKTVCHANGISRADVERLSLLTGQDWDNPGSDLINLGSAAALISNPYLLVEQGKKLKGRRGKRRPRTTYTGGW</sequence>
<reference evidence="1" key="1">
    <citation type="submission" date="2021-03" db="EMBL/GenBank/DDBJ databases">
        <authorList>
            <consortium name="DOE Joint Genome Institute"/>
            <person name="Ahrendt S."/>
            <person name="Looney B.P."/>
            <person name="Miyauchi S."/>
            <person name="Morin E."/>
            <person name="Drula E."/>
            <person name="Courty P.E."/>
            <person name="Chicoki N."/>
            <person name="Fauchery L."/>
            <person name="Kohler A."/>
            <person name="Kuo A."/>
            <person name="Labutti K."/>
            <person name="Pangilinan J."/>
            <person name="Lipzen A."/>
            <person name="Riley R."/>
            <person name="Andreopoulos W."/>
            <person name="He G."/>
            <person name="Johnson J."/>
            <person name="Barry K.W."/>
            <person name="Grigoriev I.V."/>
            <person name="Nagy L."/>
            <person name="Hibbett D."/>
            <person name="Henrissat B."/>
            <person name="Matheny P.B."/>
            <person name="Labbe J."/>
            <person name="Martin F."/>
        </authorList>
    </citation>
    <scope>NUCLEOTIDE SEQUENCE</scope>
    <source>
        <strain evidence="1">HHB10654</strain>
    </source>
</reference>
<evidence type="ECO:0000313" key="1">
    <source>
        <dbReference type="EMBL" id="KAI0054669.1"/>
    </source>
</evidence>
<dbReference type="Proteomes" id="UP000814140">
    <property type="component" value="Unassembled WGS sequence"/>
</dbReference>
<proteinExistence type="predicted"/>
<name>A0ACB8SDR1_9AGAM</name>
<comment type="caution">
    <text evidence="1">The sequence shown here is derived from an EMBL/GenBank/DDBJ whole genome shotgun (WGS) entry which is preliminary data.</text>
</comment>
<keyword evidence="2" id="KW-1185">Reference proteome</keyword>
<reference evidence="1" key="2">
    <citation type="journal article" date="2022" name="New Phytol.">
        <title>Evolutionary transition to the ectomycorrhizal habit in the genomes of a hyperdiverse lineage of mushroom-forming fungi.</title>
        <authorList>
            <person name="Looney B."/>
            <person name="Miyauchi S."/>
            <person name="Morin E."/>
            <person name="Drula E."/>
            <person name="Courty P.E."/>
            <person name="Kohler A."/>
            <person name="Kuo A."/>
            <person name="LaButti K."/>
            <person name="Pangilinan J."/>
            <person name="Lipzen A."/>
            <person name="Riley R."/>
            <person name="Andreopoulos W."/>
            <person name="He G."/>
            <person name="Johnson J."/>
            <person name="Nolan M."/>
            <person name="Tritt A."/>
            <person name="Barry K.W."/>
            <person name="Grigoriev I.V."/>
            <person name="Nagy L.G."/>
            <person name="Hibbett D."/>
            <person name="Henrissat B."/>
            <person name="Matheny P.B."/>
            <person name="Labbe J."/>
            <person name="Martin F.M."/>
        </authorList>
    </citation>
    <scope>NUCLEOTIDE SEQUENCE</scope>
    <source>
        <strain evidence="1">HHB10654</strain>
    </source>
</reference>
<protein>
    <submittedName>
        <fullName evidence="1">Uncharacterized protein</fullName>
    </submittedName>
</protein>
<organism evidence="1 2">
    <name type="scientific">Artomyces pyxidatus</name>
    <dbReference type="NCBI Taxonomy" id="48021"/>
    <lineage>
        <taxon>Eukaryota</taxon>
        <taxon>Fungi</taxon>
        <taxon>Dikarya</taxon>
        <taxon>Basidiomycota</taxon>
        <taxon>Agaricomycotina</taxon>
        <taxon>Agaricomycetes</taxon>
        <taxon>Russulales</taxon>
        <taxon>Auriscalpiaceae</taxon>
        <taxon>Artomyces</taxon>
    </lineage>
</organism>